<dbReference type="GO" id="GO:0005975">
    <property type="term" value="P:carbohydrate metabolic process"/>
    <property type="evidence" value="ECO:0007669"/>
    <property type="project" value="InterPro"/>
</dbReference>
<keyword evidence="2" id="KW-0378">Hydrolase</keyword>
<dbReference type="Proteomes" id="UP000322025">
    <property type="component" value="Unassembled WGS sequence"/>
</dbReference>
<dbReference type="EMBL" id="VMSO01000003">
    <property type="protein sequence ID" value="KAA8502204.1"/>
    <property type="molecule type" value="Genomic_DNA"/>
</dbReference>
<evidence type="ECO:0000259" key="4">
    <source>
        <dbReference type="Pfam" id="PF17137"/>
    </source>
</evidence>
<dbReference type="InterPro" id="IPR017853">
    <property type="entry name" value="GH"/>
</dbReference>
<dbReference type="AlphaFoldDB" id="A0A5M9HZ19"/>
<dbReference type="SUPFAM" id="SSF51011">
    <property type="entry name" value="Glycosyl hydrolase domain"/>
    <property type="match status" value="1"/>
</dbReference>
<dbReference type="InterPro" id="IPR013780">
    <property type="entry name" value="Glyco_hydro_b"/>
</dbReference>
<dbReference type="InterPro" id="IPR048395">
    <property type="entry name" value="Glyco_hydro_31_C"/>
</dbReference>
<evidence type="ECO:0000256" key="1">
    <source>
        <dbReference type="ARBA" id="ARBA00007806"/>
    </source>
</evidence>
<evidence type="ECO:0000259" key="5">
    <source>
        <dbReference type="Pfam" id="PF21365"/>
    </source>
</evidence>
<proteinExistence type="inferred from homology"/>
<dbReference type="Pfam" id="PF21365">
    <property type="entry name" value="Glyco_hydro_31_3rd"/>
    <property type="match status" value="1"/>
</dbReference>
<accession>A0A5M9HZ19</accession>
<evidence type="ECO:0000313" key="6">
    <source>
        <dbReference type="EMBL" id="KAA8502204.1"/>
    </source>
</evidence>
<name>A0A5M9HZ19_9FIRM</name>
<dbReference type="Pfam" id="PF01055">
    <property type="entry name" value="Glyco_hydro_31_2nd"/>
    <property type="match status" value="1"/>
</dbReference>
<evidence type="ECO:0000313" key="7">
    <source>
        <dbReference type="Proteomes" id="UP000322025"/>
    </source>
</evidence>
<dbReference type="InterPro" id="IPR051816">
    <property type="entry name" value="Glycosyl_Hydrolase_31"/>
</dbReference>
<evidence type="ECO:0000256" key="2">
    <source>
        <dbReference type="RuleBase" id="RU361185"/>
    </source>
</evidence>
<dbReference type="PANTHER" id="PTHR43863">
    <property type="entry name" value="HYDROLASE, PUTATIVE (AFU_ORTHOLOGUE AFUA_1G03140)-RELATED"/>
    <property type="match status" value="1"/>
</dbReference>
<comment type="caution">
    <text evidence="6">The sequence shown here is derived from an EMBL/GenBank/DDBJ whole genome shotgun (WGS) entry which is preliminary data.</text>
</comment>
<dbReference type="PANTHER" id="PTHR43863:SF2">
    <property type="entry name" value="MALTASE-GLUCOAMYLASE"/>
    <property type="match status" value="1"/>
</dbReference>
<dbReference type="CDD" id="cd06595">
    <property type="entry name" value="GH31_u1"/>
    <property type="match status" value="1"/>
</dbReference>
<gene>
    <name evidence="6" type="ORF">FNY66_03505</name>
</gene>
<feature type="domain" description="Glycoside hydrolase family 31 TIM barrel" evidence="3">
    <location>
        <begin position="193"/>
        <end position="496"/>
    </location>
</feature>
<dbReference type="RefSeq" id="WP_150310314.1">
    <property type="nucleotide sequence ID" value="NZ_VMSO01000003.1"/>
</dbReference>
<dbReference type="Gene3D" id="2.60.40.1180">
    <property type="entry name" value="Golgi alpha-mannosidase II"/>
    <property type="match status" value="2"/>
</dbReference>
<dbReference type="Gene3D" id="3.20.20.80">
    <property type="entry name" value="Glycosidases"/>
    <property type="match status" value="1"/>
</dbReference>
<keyword evidence="7" id="KW-1185">Reference proteome</keyword>
<dbReference type="InterPro" id="IPR000322">
    <property type="entry name" value="Glyco_hydro_31_TIM"/>
</dbReference>
<dbReference type="SUPFAM" id="SSF51445">
    <property type="entry name" value="(Trans)glycosidases"/>
    <property type="match status" value="1"/>
</dbReference>
<sequence length="797" mass="91556">MRPELIAETHPETALENIIKGDCWRISVLTEGLLRLEYDPDGIFEDRATQSVWNRNFPKSTFRVIDGDDSLEIITPKAHLIYDRKPFSANGLSIQAIGNYSAYHSIWHYGEDFKDLGGTARTLDEADGAISLDHGIVSRDGFSVMDDSRSLAIREDGWVEPRRKGCIDIYFWAYGHDYLQALRDFARLCGKSPMVPRYALGNWWSRYYKYTEKTYKELMERFENESLPFSVAVIDMDWHLVDIDPKYGSGWTGYTWNREFFPDPEGFMRWLHDRNLHITLNIHPADGIRAFEEMYPEMAQAMGIDPDTEQPVVFDISNPDFLDACFRHIFHPAEEKGVDFWWIDWQSGGVSKIEGLDPLWMLNHYHYLDNARDGKRPMTFSRYAGPGSHRYPVGFSGDTIITWDSLAFQPYFTSTASNIGYGMWSHDIGGHMRGFKDDEMAGRWLQFGVFSPIMRLHSSNSEFNGKEPWRYRPEICSMMEEFLRLRHRLLPYLYTMNHRAYEEDIPLMLPMYYNWPEEENAYQFPNEYLFGSELVAAPVTSPCIPKLNMAKVKVWLPDGICYDIFTGRKYRGGRILAMYRDINSIPVLAKAGAVIPMTDEIKDAGSNPQELRIHVYAGADGSFTLYEDDNISEDYKSGKCVTTDMKFHWDDNAEFIIEGARGETELIPEKRTYIVQLHGVKDCTDHTSVYAGGSCLSEASGCSITYDEKTCVLTCTLKDVPVCTQIRLLAEHAETAENDIVKECFDFLNQAEISFVLKDTLYSMIQRSDDRTILLSQLQTMDLDADLLGVLTEIISA</sequence>
<organism evidence="6 7">
    <name type="scientific">Mediterraneibacter catenae</name>
    <dbReference type="NCBI Taxonomy" id="2594882"/>
    <lineage>
        <taxon>Bacteria</taxon>
        <taxon>Bacillati</taxon>
        <taxon>Bacillota</taxon>
        <taxon>Clostridia</taxon>
        <taxon>Lachnospirales</taxon>
        <taxon>Lachnospiraceae</taxon>
        <taxon>Mediterraneibacter</taxon>
    </lineage>
</organism>
<feature type="domain" description="Glycosyl hydrolase family 31 C-terminal" evidence="5">
    <location>
        <begin position="505"/>
        <end position="595"/>
    </location>
</feature>
<reference evidence="6 7" key="1">
    <citation type="submission" date="2019-07" db="EMBL/GenBank/DDBJ databases">
        <authorList>
            <person name="Wongkuna S."/>
            <person name="Scaria J."/>
        </authorList>
    </citation>
    <scope>NUCLEOTIDE SEQUENCE [LARGE SCALE GENOMIC DNA]</scope>
    <source>
        <strain evidence="6 7">SW178</strain>
    </source>
</reference>
<dbReference type="GO" id="GO:0004553">
    <property type="term" value="F:hydrolase activity, hydrolyzing O-glycosyl compounds"/>
    <property type="evidence" value="ECO:0007669"/>
    <property type="project" value="InterPro"/>
</dbReference>
<comment type="similarity">
    <text evidence="1 2">Belongs to the glycosyl hydrolase 31 family.</text>
</comment>
<keyword evidence="2" id="KW-0326">Glycosidase</keyword>
<dbReference type="Pfam" id="PF17137">
    <property type="entry name" value="DUF5110"/>
    <property type="match status" value="1"/>
</dbReference>
<dbReference type="InterPro" id="IPR033403">
    <property type="entry name" value="DUF5110"/>
</dbReference>
<dbReference type="OrthoDB" id="176168at2"/>
<evidence type="ECO:0000259" key="3">
    <source>
        <dbReference type="Pfam" id="PF01055"/>
    </source>
</evidence>
<feature type="domain" description="DUF5110" evidence="4">
    <location>
        <begin position="610"/>
        <end position="680"/>
    </location>
</feature>
<protein>
    <submittedName>
        <fullName evidence="6">DUF5110 domain-containing protein</fullName>
    </submittedName>
</protein>